<proteinExistence type="predicted"/>
<dbReference type="EMBL" id="RHFK02000007">
    <property type="protein sequence ID" value="TWW73000.1"/>
    <property type="molecule type" value="Genomic_DNA"/>
</dbReference>
<reference evidence="2 3" key="1">
    <citation type="submission" date="2019-04" db="EMBL/GenBank/DDBJ databases">
        <title>Chromosome genome assembly for Takifugu flavidus.</title>
        <authorList>
            <person name="Xiao S."/>
        </authorList>
    </citation>
    <scope>NUCLEOTIDE SEQUENCE [LARGE SCALE GENOMIC DNA]</scope>
    <source>
        <strain evidence="2">HTHZ2018</strain>
        <tissue evidence="2">Muscle</tissue>
    </source>
</reference>
<dbReference type="AlphaFoldDB" id="A0A5C6P471"/>
<feature type="compositionally biased region" description="Basic residues" evidence="1">
    <location>
        <begin position="148"/>
        <end position="165"/>
    </location>
</feature>
<comment type="caution">
    <text evidence="2">The sequence shown here is derived from an EMBL/GenBank/DDBJ whole genome shotgun (WGS) entry which is preliminary data.</text>
</comment>
<evidence type="ECO:0000313" key="3">
    <source>
        <dbReference type="Proteomes" id="UP000324091"/>
    </source>
</evidence>
<name>A0A5C6P471_9TELE</name>
<evidence type="ECO:0000256" key="1">
    <source>
        <dbReference type="SAM" id="MobiDB-lite"/>
    </source>
</evidence>
<keyword evidence="3" id="KW-1185">Reference proteome</keyword>
<feature type="region of interest" description="Disordered" evidence="1">
    <location>
        <begin position="64"/>
        <end position="165"/>
    </location>
</feature>
<protein>
    <submittedName>
        <fullName evidence="2">Uncharacterized protein</fullName>
    </submittedName>
</protein>
<organism evidence="2 3">
    <name type="scientific">Takifugu flavidus</name>
    <name type="common">sansaifugu</name>
    <dbReference type="NCBI Taxonomy" id="433684"/>
    <lineage>
        <taxon>Eukaryota</taxon>
        <taxon>Metazoa</taxon>
        <taxon>Chordata</taxon>
        <taxon>Craniata</taxon>
        <taxon>Vertebrata</taxon>
        <taxon>Euteleostomi</taxon>
        <taxon>Actinopterygii</taxon>
        <taxon>Neopterygii</taxon>
        <taxon>Teleostei</taxon>
        <taxon>Neoteleostei</taxon>
        <taxon>Acanthomorphata</taxon>
        <taxon>Eupercaria</taxon>
        <taxon>Tetraodontiformes</taxon>
        <taxon>Tetradontoidea</taxon>
        <taxon>Tetraodontidae</taxon>
        <taxon>Takifugu</taxon>
    </lineage>
</organism>
<sequence>MKEMGPETSAKGDGQVVLHHWNDETRSKCMIGTNGGVTYGNSREREDALHPCDLNHVLTIMDSSHQQKWNRPEHKACHQPHFSPVSLGPRPQRRTSRGALPGSGRRFPSENTPTCLQLSERIMADGPRCKRRKQANPKRSSGKSPAVRGRRRAASSRLHRSVKSR</sequence>
<accession>A0A5C6P471</accession>
<gene>
    <name evidence="2" type="ORF">D4764_15G0003940</name>
</gene>
<evidence type="ECO:0000313" key="2">
    <source>
        <dbReference type="EMBL" id="TWW73000.1"/>
    </source>
</evidence>
<dbReference type="Proteomes" id="UP000324091">
    <property type="component" value="Chromosome 15"/>
</dbReference>